<evidence type="ECO:0000313" key="3">
    <source>
        <dbReference type="Proteomes" id="UP000247540"/>
    </source>
</evidence>
<name>A0A318SU72_9BURK</name>
<dbReference type="RefSeq" id="WP_110466969.1">
    <property type="nucleotide sequence ID" value="NZ_JAMOFZ010000036.1"/>
</dbReference>
<keyword evidence="1" id="KW-0732">Signal</keyword>
<organism evidence="2 3">
    <name type="scientific">Xylophilus ampelinus</name>
    <dbReference type="NCBI Taxonomy" id="54067"/>
    <lineage>
        <taxon>Bacteria</taxon>
        <taxon>Pseudomonadati</taxon>
        <taxon>Pseudomonadota</taxon>
        <taxon>Betaproteobacteria</taxon>
        <taxon>Burkholderiales</taxon>
        <taxon>Xylophilus</taxon>
    </lineage>
</organism>
<evidence type="ECO:0000256" key="1">
    <source>
        <dbReference type="SAM" id="SignalP"/>
    </source>
</evidence>
<reference evidence="2 3" key="1">
    <citation type="submission" date="2018-06" db="EMBL/GenBank/DDBJ databases">
        <title>Genomic Encyclopedia of Type Strains, Phase III (KMG-III): the genomes of soil and plant-associated and newly described type strains.</title>
        <authorList>
            <person name="Whitman W."/>
        </authorList>
    </citation>
    <scope>NUCLEOTIDE SEQUENCE [LARGE SCALE GENOMIC DNA]</scope>
    <source>
        <strain evidence="2 3">CECT 7646</strain>
    </source>
</reference>
<feature type="signal peptide" evidence="1">
    <location>
        <begin position="1"/>
        <end position="22"/>
    </location>
</feature>
<sequence length="76" mass="7913">MKTNKALALALAALVAALVAGCDNKPKPAATVAMPEVNDKNCKPGNVAKVDASVRQQFADACARRGSFKPSTGRTW</sequence>
<comment type="caution">
    <text evidence="2">The sequence shown here is derived from an EMBL/GenBank/DDBJ whole genome shotgun (WGS) entry which is preliminary data.</text>
</comment>
<gene>
    <name evidence="2" type="ORF">DFQ15_13711</name>
</gene>
<protein>
    <submittedName>
        <fullName evidence="2">Entry exclusion lipoprotein TrbK</fullName>
    </submittedName>
</protein>
<dbReference type="OrthoDB" id="8969477at2"/>
<dbReference type="NCBIfam" id="TIGR04359">
    <property type="entry name" value="TrbK_RP4"/>
    <property type="match status" value="1"/>
</dbReference>
<keyword evidence="3" id="KW-1185">Reference proteome</keyword>
<dbReference type="AlphaFoldDB" id="A0A318SU72"/>
<accession>A0A318SU72</accession>
<proteinExistence type="predicted"/>
<keyword evidence="2" id="KW-0449">Lipoprotein</keyword>
<dbReference type="EMBL" id="QJTC01000037">
    <property type="protein sequence ID" value="PYE73360.1"/>
    <property type="molecule type" value="Genomic_DNA"/>
</dbReference>
<feature type="chain" id="PRO_5016418465" evidence="1">
    <location>
        <begin position="23"/>
        <end position="76"/>
    </location>
</feature>
<dbReference type="Proteomes" id="UP000247540">
    <property type="component" value="Unassembled WGS sequence"/>
</dbReference>
<evidence type="ECO:0000313" key="2">
    <source>
        <dbReference type="EMBL" id="PYE73360.1"/>
    </source>
</evidence>
<dbReference type="PROSITE" id="PS51257">
    <property type="entry name" value="PROKAR_LIPOPROTEIN"/>
    <property type="match status" value="1"/>
</dbReference>
<dbReference type="InterPro" id="IPR027584">
    <property type="entry name" value="TrbK_RP4"/>
</dbReference>